<organism evidence="1 2">
    <name type="scientific">Elysia crispata</name>
    <name type="common">lettuce slug</name>
    <dbReference type="NCBI Taxonomy" id="231223"/>
    <lineage>
        <taxon>Eukaryota</taxon>
        <taxon>Metazoa</taxon>
        <taxon>Spiralia</taxon>
        <taxon>Lophotrochozoa</taxon>
        <taxon>Mollusca</taxon>
        <taxon>Gastropoda</taxon>
        <taxon>Heterobranchia</taxon>
        <taxon>Euthyneura</taxon>
        <taxon>Panpulmonata</taxon>
        <taxon>Sacoglossa</taxon>
        <taxon>Placobranchoidea</taxon>
        <taxon>Plakobranchidae</taxon>
        <taxon>Elysia</taxon>
    </lineage>
</organism>
<reference evidence="1" key="1">
    <citation type="journal article" date="2023" name="G3 (Bethesda)">
        <title>A reference genome for the long-term kleptoplast-retaining sea slug Elysia crispata morphotype clarki.</title>
        <authorList>
            <person name="Eastman K.E."/>
            <person name="Pendleton A.L."/>
            <person name="Shaikh M.A."/>
            <person name="Suttiyut T."/>
            <person name="Ogas R."/>
            <person name="Tomko P."/>
            <person name="Gavelis G."/>
            <person name="Widhalm J.R."/>
            <person name="Wisecaver J.H."/>
        </authorList>
    </citation>
    <scope>NUCLEOTIDE SEQUENCE</scope>
    <source>
        <strain evidence="1">ECLA1</strain>
    </source>
</reference>
<dbReference type="EMBL" id="JAWDGP010000534">
    <property type="protein sequence ID" value="KAK3799803.1"/>
    <property type="molecule type" value="Genomic_DNA"/>
</dbReference>
<protein>
    <submittedName>
        <fullName evidence="1">Uncharacterized protein</fullName>
    </submittedName>
</protein>
<evidence type="ECO:0000313" key="2">
    <source>
        <dbReference type="Proteomes" id="UP001283361"/>
    </source>
</evidence>
<gene>
    <name evidence="1" type="ORF">RRG08_048527</name>
</gene>
<comment type="caution">
    <text evidence="1">The sequence shown here is derived from an EMBL/GenBank/DDBJ whole genome shotgun (WGS) entry which is preliminary data.</text>
</comment>
<name>A0AAE1B5B9_9GAST</name>
<dbReference type="AlphaFoldDB" id="A0AAE1B5B9"/>
<dbReference type="Proteomes" id="UP001283361">
    <property type="component" value="Unassembled WGS sequence"/>
</dbReference>
<sequence>MPSPLLLFPNSPTISPARITTFRVCSYSQSTEPAQRYTRGCSLETQGWSCHDRELTITGATSAREADIHPSATSAREADIHHSWCKIVKIQAV</sequence>
<accession>A0AAE1B5B9</accession>
<keyword evidence="2" id="KW-1185">Reference proteome</keyword>
<evidence type="ECO:0000313" key="1">
    <source>
        <dbReference type="EMBL" id="KAK3799803.1"/>
    </source>
</evidence>
<proteinExistence type="predicted"/>